<dbReference type="InterPro" id="IPR026022">
    <property type="entry name" value="PhoU_dom"/>
</dbReference>
<dbReference type="STRING" id="490899.DKAM_0069"/>
<reference evidence="2 3" key="1">
    <citation type="journal article" date="2009" name="J. Bacteriol.">
        <title>Complete genome sequence of the anaerobic, protein-degrading hyperthermophilic crenarchaeon Desulfurococcus kamchatkensis.</title>
        <authorList>
            <person name="Ravin N.V."/>
            <person name="Mardanov A.V."/>
            <person name="Beletsky A.V."/>
            <person name="Kublanov I.V."/>
            <person name="Kolganova T.V."/>
            <person name="Lebedinsky A.V."/>
            <person name="Chernyh N.A."/>
            <person name="Bonch-Osmolovskaya E.A."/>
            <person name="Skryabin K.G."/>
        </authorList>
    </citation>
    <scope>NUCLEOTIDE SEQUENCE [LARGE SCALE GENOMIC DNA]</scope>
    <source>
        <strain evidence="3">DSM 18924 / JCM 16383 / VKM B-2413 / 1221n</strain>
    </source>
</reference>
<dbReference type="Gene3D" id="2.10.260.10">
    <property type="match status" value="1"/>
</dbReference>
<protein>
    <submittedName>
        <fullName evidence="2">Phosphate uptake regulator, PhoU</fullName>
    </submittedName>
</protein>
<dbReference type="Gene3D" id="1.20.58.220">
    <property type="entry name" value="Phosphate transport system protein phou homolog 2, domain 2"/>
    <property type="match status" value="1"/>
</dbReference>
<organism evidence="2 3">
    <name type="scientific">Desulfurococcus amylolyticus (strain DSM 18924 / JCM 16383 / VKM B-2413 / 1221n)</name>
    <name type="common">Desulfurococcus kamchatkensis</name>
    <dbReference type="NCBI Taxonomy" id="490899"/>
    <lineage>
        <taxon>Archaea</taxon>
        <taxon>Thermoproteota</taxon>
        <taxon>Thermoprotei</taxon>
        <taxon>Desulfurococcales</taxon>
        <taxon>Desulfurococcaceae</taxon>
        <taxon>Desulfurococcus</taxon>
    </lineage>
</organism>
<dbReference type="KEGG" id="dka:DKAM_0069"/>
<feature type="domain" description="PhoU" evidence="1">
    <location>
        <begin position="156"/>
        <end position="223"/>
    </location>
</feature>
<dbReference type="eggNOG" id="arCOG00318">
    <property type="taxonomic scope" value="Archaea"/>
</dbReference>
<sequence length="338" mass="38691">MYKRKLQKMGVTSLGISLPKKWLHYYNLKQGDEVEVEILPDYTLLVRPSFIKGNVGYNCQILRYDGEAVNESIMRLISLYVNGVDSIKVVCGDQCETFKESIYRVLERNVIGLEIIEEGRDYIMLACLVDILSLPLSEVLRKMSMLIPALLRDLKRNMETNTLLDMEERDSLIDKLYLYAIRQLNMVLHGKLLLDKTGLKSMGEAVSIANLLKILERMGDHIVLLHRWYNNARGKKEVVDNVVILLDEVIPITEKILNSYLAILENQSKIPSIEKTLSELRIVEEKIKSSTLDAGPLISLTRMIAYLRDIIEVVTDIVVSRKLRESACEEGKLVESYK</sequence>
<evidence type="ECO:0000313" key="2">
    <source>
        <dbReference type="EMBL" id="ACL10398.1"/>
    </source>
</evidence>
<dbReference type="GeneID" id="7171691"/>
<gene>
    <name evidence="2" type="ordered locus">DKAM_0069</name>
</gene>
<accession>B8D3C7</accession>
<dbReference type="Proteomes" id="UP000006903">
    <property type="component" value="Chromosome"/>
</dbReference>
<proteinExistence type="predicted"/>
<evidence type="ECO:0000313" key="3">
    <source>
        <dbReference type="Proteomes" id="UP000006903"/>
    </source>
</evidence>
<dbReference type="SUPFAM" id="SSF109755">
    <property type="entry name" value="PhoU-like"/>
    <property type="match status" value="1"/>
</dbReference>
<name>B8D3C7_DESA1</name>
<dbReference type="Pfam" id="PF01895">
    <property type="entry name" value="PhoU"/>
    <property type="match status" value="1"/>
</dbReference>
<dbReference type="RefSeq" id="WP_012607740.1">
    <property type="nucleotide sequence ID" value="NC_011766.1"/>
</dbReference>
<dbReference type="EMBL" id="CP001140">
    <property type="protein sequence ID" value="ACL10398.1"/>
    <property type="molecule type" value="Genomic_DNA"/>
</dbReference>
<dbReference type="HOGENOM" id="CLU_069302_1_0_2"/>
<dbReference type="InterPro" id="IPR038078">
    <property type="entry name" value="PhoU-like_sf"/>
</dbReference>
<dbReference type="AlphaFoldDB" id="B8D3C7"/>
<evidence type="ECO:0000259" key="1">
    <source>
        <dbReference type="Pfam" id="PF01895"/>
    </source>
</evidence>